<dbReference type="EMBL" id="CP095045">
    <property type="protein sequence ID" value="UOQ58778.1"/>
    <property type="molecule type" value="Genomic_DNA"/>
</dbReference>
<proteinExistence type="predicted"/>
<feature type="transmembrane region" description="Helical" evidence="2">
    <location>
        <begin position="261"/>
        <end position="283"/>
    </location>
</feature>
<accession>A0ABY4FR65</accession>
<evidence type="ECO:0000313" key="4">
    <source>
        <dbReference type="Proteomes" id="UP000831786"/>
    </source>
</evidence>
<protein>
    <submittedName>
        <fullName evidence="3">ABC transporter permease</fullName>
    </submittedName>
</protein>
<feature type="compositionally biased region" description="Low complexity" evidence="1">
    <location>
        <begin position="12"/>
        <end position="28"/>
    </location>
</feature>
<name>A0ABY4FR65_9MICO</name>
<feature type="transmembrane region" description="Helical" evidence="2">
    <location>
        <begin position="210"/>
        <end position="232"/>
    </location>
</feature>
<evidence type="ECO:0000256" key="2">
    <source>
        <dbReference type="SAM" id="Phobius"/>
    </source>
</evidence>
<keyword evidence="2" id="KW-0472">Membrane</keyword>
<feature type="transmembrane region" description="Helical" evidence="2">
    <location>
        <begin position="93"/>
        <end position="115"/>
    </location>
</feature>
<feature type="transmembrane region" description="Helical" evidence="2">
    <location>
        <begin position="53"/>
        <end position="73"/>
    </location>
</feature>
<gene>
    <name evidence="3" type="ORF">MUN78_08170</name>
</gene>
<organism evidence="3 4">
    <name type="scientific">Leucobacter allii</name>
    <dbReference type="NCBI Taxonomy" id="2932247"/>
    <lineage>
        <taxon>Bacteria</taxon>
        <taxon>Bacillati</taxon>
        <taxon>Actinomycetota</taxon>
        <taxon>Actinomycetes</taxon>
        <taxon>Micrococcales</taxon>
        <taxon>Microbacteriaceae</taxon>
        <taxon>Leucobacter</taxon>
    </lineage>
</organism>
<evidence type="ECO:0000256" key="1">
    <source>
        <dbReference type="SAM" id="MobiDB-lite"/>
    </source>
</evidence>
<keyword evidence="2" id="KW-0812">Transmembrane</keyword>
<evidence type="ECO:0000313" key="3">
    <source>
        <dbReference type="EMBL" id="UOQ58778.1"/>
    </source>
</evidence>
<dbReference type="Proteomes" id="UP000831786">
    <property type="component" value="Chromosome"/>
</dbReference>
<keyword evidence="2" id="KW-1133">Transmembrane helix</keyword>
<sequence>MTTTLLIDGSRAPEPAAAGPRRRPATGPAHRLSFGGVLRSERIKLLSLRSIRITLLCTVLAGLALSAMMALIWKLEVVEIDGPAALQSYLLTVSTFASPFLALVIGVLGVFAITSEYSSGMILSSLAAVPTRRPVFLAKAIVTAALTAVTALVLVLGGLVCAIAFLPAAAGELASLPVLTGALGTVAYLVLIALLAFGIAALLRSTAGGIAVIAGITFVLPIAFQMLGFTGWEWVSVVSAYLPASLGSSLAVGTGAVDPSFGIALLAMAVWAAAALIPAGIAFQRRDAR</sequence>
<keyword evidence="4" id="KW-1185">Reference proteome</keyword>
<feature type="region of interest" description="Disordered" evidence="1">
    <location>
        <begin position="1"/>
        <end position="28"/>
    </location>
</feature>
<feature type="transmembrane region" description="Helical" evidence="2">
    <location>
        <begin position="136"/>
        <end position="166"/>
    </location>
</feature>
<feature type="transmembrane region" description="Helical" evidence="2">
    <location>
        <begin position="178"/>
        <end position="203"/>
    </location>
</feature>
<dbReference type="RefSeq" id="WP_244729906.1">
    <property type="nucleotide sequence ID" value="NZ_CP095045.1"/>
</dbReference>
<reference evidence="3 4" key="1">
    <citation type="submission" date="2022-04" db="EMBL/GenBank/DDBJ databases">
        <title>Leucobacter sp. isolated from rhizosphere of garlic.</title>
        <authorList>
            <person name="Won M."/>
            <person name="Lee C.-M."/>
            <person name="Woen H.-Y."/>
            <person name="Kwon S.-W."/>
        </authorList>
    </citation>
    <scope>NUCLEOTIDE SEQUENCE [LARGE SCALE GENOMIC DNA]</scope>
    <source>
        <strain evidence="3 4">H21R-40</strain>
    </source>
</reference>